<dbReference type="SUPFAM" id="SSF48452">
    <property type="entry name" value="TPR-like"/>
    <property type="match status" value="2"/>
</dbReference>
<gene>
    <name evidence="4" type="ORF">G5B37_07780</name>
</gene>
<dbReference type="Pfam" id="PF13176">
    <property type="entry name" value="TPR_7"/>
    <property type="match status" value="1"/>
</dbReference>
<feature type="signal peptide" evidence="3">
    <location>
        <begin position="1"/>
        <end position="19"/>
    </location>
</feature>
<dbReference type="SMART" id="SM00028">
    <property type="entry name" value="TPR"/>
    <property type="match status" value="7"/>
</dbReference>
<dbReference type="AlphaFoldDB" id="A0A6G6GLK0"/>
<dbReference type="InterPro" id="IPR019734">
    <property type="entry name" value="TPR_rpt"/>
</dbReference>
<evidence type="ECO:0000256" key="2">
    <source>
        <dbReference type="ARBA" id="ARBA00022803"/>
    </source>
</evidence>
<dbReference type="Gene3D" id="1.25.40.10">
    <property type="entry name" value="Tetratricopeptide repeat domain"/>
    <property type="match status" value="3"/>
</dbReference>
<protein>
    <submittedName>
        <fullName evidence="4">Tetratricopeptide repeat protein</fullName>
    </submittedName>
</protein>
<evidence type="ECO:0000313" key="5">
    <source>
        <dbReference type="Proteomes" id="UP000505306"/>
    </source>
</evidence>
<keyword evidence="3" id="KW-0732">Signal</keyword>
<dbReference type="Pfam" id="PF13181">
    <property type="entry name" value="TPR_8"/>
    <property type="match status" value="1"/>
</dbReference>
<feature type="chain" id="PRO_5026158869" evidence="3">
    <location>
        <begin position="20"/>
        <end position="376"/>
    </location>
</feature>
<dbReference type="RefSeq" id="WP_164679481.1">
    <property type="nucleotide sequence ID" value="NZ_CP049057.1"/>
</dbReference>
<organism evidence="4 5">
    <name type="scientific">Rasiella rasia</name>
    <dbReference type="NCBI Taxonomy" id="2744027"/>
    <lineage>
        <taxon>Bacteria</taxon>
        <taxon>Pseudomonadati</taxon>
        <taxon>Bacteroidota</taxon>
        <taxon>Flavobacteriia</taxon>
        <taxon>Flavobacteriales</taxon>
        <taxon>Flavobacteriaceae</taxon>
        <taxon>Rasiella</taxon>
    </lineage>
</organism>
<dbReference type="KEGG" id="mgel:G5B37_07780"/>
<keyword evidence="1" id="KW-0677">Repeat</keyword>
<keyword evidence="5" id="KW-1185">Reference proteome</keyword>
<name>A0A6G6GLK0_9FLAO</name>
<dbReference type="PANTHER" id="PTHR44858">
    <property type="entry name" value="TETRATRICOPEPTIDE REPEAT PROTEIN 6"/>
    <property type="match status" value="1"/>
</dbReference>
<proteinExistence type="predicted"/>
<evidence type="ECO:0000256" key="3">
    <source>
        <dbReference type="SAM" id="SignalP"/>
    </source>
</evidence>
<dbReference type="InterPro" id="IPR011990">
    <property type="entry name" value="TPR-like_helical_dom_sf"/>
</dbReference>
<dbReference type="Proteomes" id="UP000505306">
    <property type="component" value="Chromosome"/>
</dbReference>
<evidence type="ECO:0000313" key="4">
    <source>
        <dbReference type="EMBL" id="QIE59466.1"/>
    </source>
</evidence>
<keyword evidence="2" id="KW-0802">TPR repeat</keyword>
<evidence type="ECO:0000256" key="1">
    <source>
        <dbReference type="ARBA" id="ARBA00022737"/>
    </source>
</evidence>
<accession>A0A6G6GLK0</accession>
<dbReference type="InterPro" id="IPR050498">
    <property type="entry name" value="Ycf3"/>
</dbReference>
<dbReference type="Pfam" id="PF13432">
    <property type="entry name" value="TPR_16"/>
    <property type="match status" value="2"/>
</dbReference>
<reference evidence="4 5" key="1">
    <citation type="submission" date="2020-02" db="EMBL/GenBank/DDBJ databases">
        <title>Complete genome sequence of Flavobacteriaceae bacterium.</title>
        <authorList>
            <person name="Kim S.-J."/>
            <person name="Kim Y.-S."/>
            <person name="Kim K.-H."/>
        </authorList>
    </citation>
    <scope>NUCLEOTIDE SEQUENCE [LARGE SCALE GENOMIC DNA]</scope>
    <source>
        <strain evidence="4 5">RR4-40</strain>
    </source>
</reference>
<dbReference type="PANTHER" id="PTHR44858:SF1">
    <property type="entry name" value="UDP-N-ACETYLGLUCOSAMINE--PEPTIDE N-ACETYLGLUCOSAMINYLTRANSFERASE SPINDLY-RELATED"/>
    <property type="match status" value="1"/>
</dbReference>
<dbReference type="EMBL" id="CP049057">
    <property type="protein sequence ID" value="QIE59466.1"/>
    <property type="molecule type" value="Genomic_DNA"/>
</dbReference>
<sequence>MNKFLIVCIVSITIAKANAQNALAIGDSLYSLGNYNAAITQYKQTTGAEDKIARAYKAVGNNAMAIQYYKKHLENEKTDVLSSYNYGKLLLSANRFKQADSLFEVLSKANPKNPEFYYQLGLAKEKQKDSIAFIKYLQALTNDKNHQNALFKVAKIQAERRNFNEAMMNIERGLKVDSESVRFLNLKALIAYVNKSYHLAADTYEKLIDLNQSNERLHENLAVSYNQTNRFEQAISQYAILINEYDDKNPSWHFSIAKNYEALRYLDKAQHHFEIAIALQDLPLDKSYVALASVYKKQKDYKNQFSVLQKAVRENSNNQRALYLLATAADNYFVDDAVVLPYYEKYLAIFGEQGNYTEHAKQRIKDLKTDIHFNKN</sequence>